<dbReference type="Proteomes" id="UP001359559">
    <property type="component" value="Unassembled WGS sequence"/>
</dbReference>
<sequence length="152" mass="17392">MISNRRRMWTNKKPGQDVNKRRPESSFLRISCLFGELVMEMKLWKTGTIKMVISRTVEGIIQLLLPIDQQLGPPRRDKEDGSERPPVGKENGEEKAANGHRSTERTEKRGEWRQMEEEKKNGGNEIVNARAKKNAEADHRGTTLKQITKGIA</sequence>
<reference evidence="2 3" key="1">
    <citation type="submission" date="2024-01" db="EMBL/GenBank/DDBJ databases">
        <title>The genomes of 5 underutilized Papilionoideae crops provide insights into root nodulation and disease resistance.</title>
        <authorList>
            <person name="Yuan L."/>
        </authorList>
    </citation>
    <scope>NUCLEOTIDE SEQUENCE [LARGE SCALE GENOMIC DNA]</scope>
    <source>
        <strain evidence="2">LY-2023</strain>
        <tissue evidence="2">Leaf</tissue>
    </source>
</reference>
<dbReference type="AlphaFoldDB" id="A0AAN9K4Z0"/>
<comment type="caution">
    <text evidence="2">The sequence shown here is derived from an EMBL/GenBank/DDBJ whole genome shotgun (WGS) entry which is preliminary data.</text>
</comment>
<feature type="compositionally biased region" description="Basic and acidic residues" evidence="1">
    <location>
        <begin position="74"/>
        <end position="122"/>
    </location>
</feature>
<evidence type="ECO:0000256" key="1">
    <source>
        <dbReference type="SAM" id="MobiDB-lite"/>
    </source>
</evidence>
<feature type="region of interest" description="Disordered" evidence="1">
    <location>
        <begin position="1"/>
        <end position="22"/>
    </location>
</feature>
<dbReference type="EMBL" id="JAYKXN010000002">
    <property type="protein sequence ID" value="KAK7310081.1"/>
    <property type="molecule type" value="Genomic_DNA"/>
</dbReference>
<accession>A0AAN9K4Z0</accession>
<proteinExistence type="predicted"/>
<feature type="region of interest" description="Disordered" evidence="1">
    <location>
        <begin position="66"/>
        <end position="152"/>
    </location>
</feature>
<evidence type="ECO:0000313" key="3">
    <source>
        <dbReference type="Proteomes" id="UP001359559"/>
    </source>
</evidence>
<feature type="compositionally biased region" description="Basic residues" evidence="1">
    <location>
        <begin position="1"/>
        <end position="10"/>
    </location>
</feature>
<name>A0AAN9K4Z0_CLITE</name>
<protein>
    <submittedName>
        <fullName evidence="2">Uncharacterized protein</fullName>
    </submittedName>
</protein>
<gene>
    <name evidence="2" type="ORF">RJT34_07322</name>
</gene>
<keyword evidence="3" id="KW-1185">Reference proteome</keyword>
<organism evidence="2 3">
    <name type="scientific">Clitoria ternatea</name>
    <name type="common">Butterfly pea</name>
    <dbReference type="NCBI Taxonomy" id="43366"/>
    <lineage>
        <taxon>Eukaryota</taxon>
        <taxon>Viridiplantae</taxon>
        <taxon>Streptophyta</taxon>
        <taxon>Embryophyta</taxon>
        <taxon>Tracheophyta</taxon>
        <taxon>Spermatophyta</taxon>
        <taxon>Magnoliopsida</taxon>
        <taxon>eudicotyledons</taxon>
        <taxon>Gunneridae</taxon>
        <taxon>Pentapetalae</taxon>
        <taxon>rosids</taxon>
        <taxon>fabids</taxon>
        <taxon>Fabales</taxon>
        <taxon>Fabaceae</taxon>
        <taxon>Papilionoideae</taxon>
        <taxon>50 kb inversion clade</taxon>
        <taxon>NPAAA clade</taxon>
        <taxon>indigoferoid/millettioid clade</taxon>
        <taxon>Phaseoleae</taxon>
        <taxon>Clitoria</taxon>
    </lineage>
</organism>
<evidence type="ECO:0000313" key="2">
    <source>
        <dbReference type="EMBL" id="KAK7310081.1"/>
    </source>
</evidence>